<dbReference type="Proteomes" id="UP000229335">
    <property type="component" value="Unassembled WGS sequence"/>
</dbReference>
<accession>A0A2M6WLN4</accession>
<dbReference type="AlphaFoldDB" id="A0A2M6WLN4"/>
<feature type="region of interest" description="Disordered" evidence="1">
    <location>
        <begin position="1"/>
        <end position="20"/>
    </location>
</feature>
<evidence type="ECO:0000313" key="3">
    <source>
        <dbReference type="Proteomes" id="UP000229335"/>
    </source>
</evidence>
<proteinExistence type="predicted"/>
<protein>
    <submittedName>
        <fullName evidence="2">Uncharacterized protein</fullName>
    </submittedName>
</protein>
<organism evidence="2 3">
    <name type="scientific">Candidatus Falkowbacteria bacterium CG10_big_fil_rev_8_21_14_0_10_43_11</name>
    <dbReference type="NCBI Taxonomy" id="1974568"/>
    <lineage>
        <taxon>Bacteria</taxon>
        <taxon>Candidatus Falkowiibacteriota</taxon>
    </lineage>
</organism>
<evidence type="ECO:0000313" key="2">
    <source>
        <dbReference type="EMBL" id="PIT93666.1"/>
    </source>
</evidence>
<evidence type="ECO:0000256" key="1">
    <source>
        <dbReference type="SAM" id="MobiDB-lite"/>
    </source>
</evidence>
<reference evidence="3" key="1">
    <citation type="submission" date="2017-09" db="EMBL/GenBank/DDBJ databases">
        <title>Depth-based differentiation of microbial function through sediment-hosted aquifers and enrichment of novel symbionts in the deep terrestrial subsurface.</title>
        <authorList>
            <person name="Probst A.J."/>
            <person name="Ladd B."/>
            <person name="Jarett J.K."/>
            <person name="Geller-Mcgrath D.E."/>
            <person name="Sieber C.M.K."/>
            <person name="Emerson J.B."/>
            <person name="Anantharaman K."/>
            <person name="Thomas B.C."/>
            <person name="Malmstrom R."/>
            <person name="Stieglmeier M."/>
            <person name="Klingl A."/>
            <person name="Woyke T."/>
            <person name="Ryan C.M."/>
            <person name="Banfield J.F."/>
        </authorList>
    </citation>
    <scope>NUCLEOTIDE SEQUENCE [LARGE SCALE GENOMIC DNA]</scope>
</reference>
<dbReference type="EMBL" id="PFAS01000054">
    <property type="protein sequence ID" value="PIT93666.1"/>
    <property type="molecule type" value="Genomic_DNA"/>
</dbReference>
<comment type="caution">
    <text evidence="2">The sequence shown here is derived from an EMBL/GenBank/DDBJ whole genome shotgun (WGS) entry which is preliminary data.</text>
</comment>
<gene>
    <name evidence="2" type="ORF">COU00_03080</name>
</gene>
<sequence length="85" mass="9588">MKLSTQDLVRAGQDKKGKSHEKRTLIFFLANSVVPTGEKRKNITERQGGELIASRPHFIFSKRHSPLSGKKNYCLITAKLLSNVH</sequence>
<name>A0A2M6WLN4_9BACT</name>